<protein>
    <recommendedName>
        <fullName evidence="3">Anti-bacteriophage protein A/HamA C-terminal domain-containing protein</fullName>
    </recommendedName>
</protein>
<dbReference type="KEGG" id="ruv:EC9_38980"/>
<name>A0A517M4B2_9BACT</name>
<sequence>MSLVNGSYCFDATRGQTSWQGFCCTDDASLSDFLKGPVTERLHDSTATLDFRDDLRALATTQFASDSLELVLQADVPEERDWAIGESFAEAYLEAEHAVSWPWNHERDKRNPFASLPGADLVGFVDEGGATRLALGEVKASTDANNPPGVMNGRSGMRHQLEQLVTNLGTLCQLLKWLHSRCKGTENEQAFKDAVRLLIDSGNQAISLYGVLIRDTPPTVLDLEARGDALSKNVVSPTSCRLVAIYLPFSIAELPSRVGGAA</sequence>
<proteinExistence type="predicted"/>
<gene>
    <name evidence="1" type="ORF">EC9_38980</name>
</gene>
<reference evidence="1 2" key="1">
    <citation type="submission" date="2019-02" db="EMBL/GenBank/DDBJ databases">
        <title>Deep-cultivation of Planctomycetes and their phenomic and genomic characterization uncovers novel biology.</title>
        <authorList>
            <person name="Wiegand S."/>
            <person name="Jogler M."/>
            <person name="Boedeker C."/>
            <person name="Pinto D."/>
            <person name="Vollmers J."/>
            <person name="Rivas-Marin E."/>
            <person name="Kohn T."/>
            <person name="Peeters S.H."/>
            <person name="Heuer A."/>
            <person name="Rast P."/>
            <person name="Oberbeckmann S."/>
            <person name="Bunk B."/>
            <person name="Jeske O."/>
            <person name="Meyerdierks A."/>
            <person name="Storesund J.E."/>
            <person name="Kallscheuer N."/>
            <person name="Luecker S."/>
            <person name="Lage O.M."/>
            <person name="Pohl T."/>
            <person name="Merkel B.J."/>
            <person name="Hornburger P."/>
            <person name="Mueller R.-W."/>
            <person name="Bruemmer F."/>
            <person name="Labrenz M."/>
            <person name="Spormann A.M."/>
            <person name="Op den Camp H."/>
            <person name="Overmann J."/>
            <person name="Amann R."/>
            <person name="Jetten M.S.M."/>
            <person name="Mascher T."/>
            <person name="Medema M.H."/>
            <person name="Devos D.P."/>
            <person name="Kaster A.-K."/>
            <person name="Ovreas L."/>
            <person name="Rohde M."/>
            <person name="Galperin M.Y."/>
            <person name="Jogler C."/>
        </authorList>
    </citation>
    <scope>NUCLEOTIDE SEQUENCE [LARGE SCALE GENOMIC DNA]</scope>
    <source>
        <strain evidence="1 2">EC9</strain>
    </source>
</reference>
<evidence type="ECO:0008006" key="3">
    <source>
        <dbReference type="Google" id="ProtNLM"/>
    </source>
</evidence>
<keyword evidence="2" id="KW-1185">Reference proteome</keyword>
<evidence type="ECO:0000313" key="1">
    <source>
        <dbReference type="EMBL" id="QDS89698.1"/>
    </source>
</evidence>
<dbReference type="Proteomes" id="UP000319557">
    <property type="component" value="Chromosome"/>
</dbReference>
<evidence type="ECO:0000313" key="2">
    <source>
        <dbReference type="Proteomes" id="UP000319557"/>
    </source>
</evidence>
<organism evidence="1 2">
    <name type="scientific">Rosistilla ulvae</name>
    <dbReference type="NCBI Taxonomy" id="1930277"/>
    <lineage>
        <taxon>Bacteria</taxon>
        <taxon>Pseudomonadati</taxon>
        <taxon>Planctomycetota</taxon>
        <taxon>Planctomycetia</taxon>
        <taxon>Pirellulales</taxon>
        <taxon>Pirellulaceae</taxon>
        <taxon>Rosistilla</taxon>
    </lineage>
</organism>
<dbReference type="OrthoDB" id="1491003at2"/>
<dbReference type="AlphaFoldDB" id="A0A517M4B2"/>
<accession>A0A517M4B2</accession>
<dbReference type="EMBL" id="CP036261">
    <property type="protein sequence ID" value="QDS89698.1"/>
    <property type="molecule type" value="Genomic_DNA"/>
</dbReference>